<accession>A0A9N9VLA5</accession>
<protein>
    <recommendedName>
        <fullName evidence="7">Glutathione S-transferase</fullName>
    </recommendedName>
</protein>
<evidence type="ECO:0000259" key="4">
    <source>
        <dbReference type="PROSITE" id="PS50405"/>
    </source>
</evidence>
<keyword evidence="6" id="KW-1185">Reference proteome</keyword>
<dbReference type="OrthoDB" id="422574at2759"/>
<evidence type="ECO:0000259" key="3">
    <source>
        <dbReference type="PROSITE" id="PS50404"/>
    </source>
</evidence>
<sequence length="237" mass="26764">MSELQPLIVYGCGHTPNPWKVVIIIEELGLPYVVEQVDIRTIKDEPYISLNPNGRLPAFKDPNNNDIVLFESGAIIDYIIEVYDKKALLHYASGPEKHTTRCWEHFQMSGQGPYFGQKIWFEKFHPQRLPTAIERYLNEMKRVIGVIDSHLAKKGTDYLVGDKVTYADLMFLPYFAGLPSLVPELDLTKYPQYNAWLGRLVTRPITSKVLERYAEAAAEAAASGAVPAVKQVAVVEI</sequence>
<dbReference type="SFLD" id="SFLDS00019">
    <property type="entry name" value="Glutathione_Transferase_(cytos"/>
    <property type="match status" value="1"/>
</dbReference>
<evidence type="ECO:0000256" key="1">
    <source>
        <dbReference type="ARBA" id="ARBA00007409"/>
    </source>
</evidence>
<dbReference type="SUPFAM" id="SSF47616">
    <property type="entry name" value="GST C-terminal domain-like"/>
    <property type="match status" value="1"/>
</dbReference>
<dbReference type="Pfam" id="PF02798">
    <property type="entry name" value="GST_N"/>
    <property type="match status" value="1"/>
</dbReference>
<evidence type="ECO:0000256" key="2">
    <source>
        <dbReference type="RuleBase" id="RU003494"/>
    </source>
</evidence>
<dbReference type="Proteomes" id="UP000696573">
    <property type="component" value="Unassembled WGS sequence"/>
</dbReference>
<dbReference type="InterPro" id="IPR036282">
    <property type="entry name" value="Glutathione-S-Trfase_C_sf"/>
</dbReference>
<feature type="domain" description="GST C-terminal" evidence="4">
    <location>
        <begin position="93"/>
        <end position="220"/>
    </location>
</feature>
<dbReference type="PANTHER" id="PTHR44051:SF3">
    <property type="entry name" value="TRANSCRIPTIONAL REGULATOR URE2"/>
    <property type="match status" value="1"/>
</dbReference>
<dbReference type="Gene3D" id="1.20.1050.130">
    <property type="match status" value="1"/>
</dbReference>
<dbReference type="InterPro" id="IPR036249">
    <property type="entry name" value="Thioredoxin-like_sf"/>
</dbReference>
<evidence type="ECO:0008006" key="7">
    <source>
        <dbReference type="Google" id="ProtNLM"/>
    </source>
</evidence>
<dbReference type="PROSITE" id="PS50404">
    <property type="entry name" value="GST_NTER"/>
    <property type="match status" value="1"/>
</dbReference>
<dbReference type="InterPro" id="IPR010987">
    <property type="entry name" value="Glutathione-S-Trfase_C-like"/>
</dbReference>
<reference evidence="5" key="1">
    <citation type="submission" date="2021-10" db="EMBL/GenBank/DDBJ databases">
        <authorList>
            <person name="Piombo E."/>
        </authorList>
    </citation>
    <scope>NUCLEOTIDE SEQUENCE</scope>
</reference>
<evidence type="ECO:0000313" key="5">
    <source>
        <dbReference type="EMBL" id="CAH0028397.1"/>
    </source>
</evidence>
<dbReference type="PROSITE" id="PS50405">
    <property type="entry name" value="GST_CTER"/>
    <property type="match status" value="1"/>
</dbReference>
<gene>
    <name evidence="5" type="ORF">CRHIZ90672A_00010642</name>
</gene>
<dbReference type="InterPro" id="IPR004046">
    <property type="entry name" value="GST_C"/>
</dbReference>
<proteinExistence type="inferred from homology"/>
<organism evidence="5 6">
    <name type="scientific">Clonostachys rhizophaga</name>
    <dbReference type="NCBI Taxonomy" id="160324"/>
    <lineage>
        <taxon>Eukaryota</taxon>
        <taxon>Fungi</taxon>
        <taxon>Dikarya</taxon>
        <taxon>Ascomycota</taxon>
        <taxon>Pezizomycotina</taxon>
        <taxon>Sordariomycetes</taxon>
        <taxon>Hypocreomycetidae</taxon>
        <taxon>Hypocreales</taxon>
        <taxon>Bionectriaceae</taxon>
        <taxon>Clonostachys</taxon>
    </lineage>
</organism>
<feature type="domain" description="GST N-terminal" evidence="3">
    <location>
        <begin position="5"/>
        <end position="87"/>
    </location>
</feature>
<dbReference type="SUPFAM" id="SSF52833">
    <property type="entry name" value="Thioredoxin-like"/>
    <property type="match status" value="1"/>
</dbReference>
<name>A0A9N9VLA5_9HYPO</name>
<dbReference type="InterPro" id="IPR040079">
    <property type="entry name" value="Glutathione_S-Trfase"/>
</dbReference>
<dbReference type="PANTHER" id="PTHR44051">
    <property type="entry name" value="GLUTATHIONE S-TRANSFERASE-RELATED"/>
    <property type="match status" value="1"/>
</dbReference>
<dbReference type="Pfam" id="PF00043">
    <property type="entry name" value="GST_C"/>
    <property type="match status" value="1"/>
</dbReference>
<comment type="caution">
    <text evidence="5">The sequence shown here is derived from an EMBL/GenBank/DDBJ whole genome shotgun (WGS) entry which is preliminary data.</text>
</comment>
<dbReference type="InterPro" id="IPR004045">
    <property type="entry name" value="Glutathione_S-Trfase_N"/>
</dbReference>
<dbReference type="SFLD" id="SFLDG00358">
    <property type="entry name" value="Main_(cytGST)"/>
    <property type="match status" value="1"/>
</dbReference>
<dbReference type="EMBL" id="CABFNQ020000732">
    <property type="protein sequence ID" value="CAH0028397.1"/>
    <property type="molecule type" value="Genomic_DNA"/>
</dbReference>
<comment type="similarity">
    <text evidence="1 2">Belongs to the GST superfamily.</text>
</comment>
<dbReference type="CDD" id="cd03048">
    <property type="entry name" value="GST_N_Ure2p_like"/>
    <property type="match status" value="1"/>
</dbReference>
<dbReference type="AlphaFoldDB" id="A0A9N9VLA5"/>
<evidence type="ECO:0000313" key="6">
    <source>
        <dbReference type="Proteomes" id="UP000696573"/>
    </source>
</evidence>